<accession>A0A6B3LVE8</accession>
<comment type="caution">
    <text evidence="2">The sequence shown here is derived from an EMBL/GenBank/DDBJ whole genome shotgun (WGS) entry which is preliminary data.</text>
</comment>
<protein>
    <submittedName>
        <fullName evidence="2">Uncharacterized protein</fullName>
    </submittedName>
</protein>
<reference evidence="2 3" key="1">
    <citation type="submission" date="2020-02" db="EMBL/GenBank/DDBJ databases">
        <authorList>
            <person name="Kim M.K."/>
        </authorList>
    </citation>
    <scope>NUCLEOTIDE SEQUENCE [LARGE SCALE GENOMIC DNA]</scope>
    <source>
        <strain evidence="2 3">BT327</strain>
    </source>
</reference>
<dbReference type="Proteomes" id="UP000474777">
    <property type="component" value="Unassembled WGS sequence"/>
</dbReference>
<feature type="region of interest" description="Disordered" evidence="1">
    <location>
        <begin position="1"/>
        <end position="28"/>
    </location>
</feature>
<dbReference type="EMBL" id="JAAGWD010000002">
    <property type="protein sequence ID" value="NEM97517.1"/>
    <property type="molecule type" value="Genomic_DNA"/>
</dbReference>
<evidence type="ECO:0000313" key="2">
    <source>
        <dbReference type="EMBL" id="NEM97517.1"/>
    </source>
</evidence>
<proteinExistence type="predicted"/>
<sequence length="258" mass="29006">SLNKKEIKISSHYKKGKTSTDNYAHKPPRPAGKPWRFLALFVSMKMNYKLNMKTIFQAIFIAVALSSCNADVKTETLSNSINQTAVANSDAQSAHFALTTGESESTQQKSSSLIGKTSTDIESMGWFNCAGTVIDSEKSEIKYVVSQLAKSQKECRNGEGKILLERFVRRTGDKAVFEVIDEINIQSNQPEKEYSWTTCEIKGADGEQFYVIHFKRQRQAELTEIYDLWTVDLIAGKFVKVKNSERVTCINPDYSDGL</sequence>
<keyword evidence="3" id="KW-1185">Reference proteome</keyword>
<organism evidence="2 3">
    <name type="scientific">Pontibacter burrus</name>
    <dbReference type="NCBI Taxonomy" id="2704466"/>
    <lineage>
        <taxon>Bacteria</taxon>
        <taxon>Pseudomonadati</taxon>
        <taxon>Bacteroidota</taxon>
        <taxon>Cytophagia</taxon>
        <taxon>Cytophagales</taxon>
        <taxon>Hymenobacteraceae</taxon>
        <taxon>Pontibacter</taxon>
    </lineage>
</organism>
<dbReference type="AlphaFoldDB" id="A0A6B3LVE8"/>
<dbReference type="RefSeq" id="WP_163913924.1">
    <property type="nucleotide sequence ID" value="NZ_JAAGWD010000002.1"/>
</dbReference>
<gene>
    <name evidence="2" type="ORF">GXP69_07415</name>
</gene>
<feature type="non-terminal residue" evidence="2">
    <location>
        <position position="1"/>
    </location>
</feature>
<name>A0A6B3LVE8_9BACT</name>
<evidence type="ECO:0000313" key="3">
    <source>
        <dbReference type="Proteomes" id="UP000474777"/>
    </source>
</evidence>
<evidence type="ECO:0000256" key="1">
    <source>
        <dbReference type="SAM" id="MobiDB-lite"/>
    </source>
</evidence>